<dbReference type="Pfam" id="PF04715">
    <property type="entry name" value="Anth_synt_I_N"/>
    <property type="match status" value="1"/>
</dbReference>
<evidence type="ECO:0000256" key="2">
    <source>
        <dbReference type="ARBA" id="ARBA00011575"/>
    </source>
</evidence>
<dbReference type="InterPro" id="IPR006805">
    <property type="entry name" value="Anth_synth_I_N"/>
</dbReference>
<evidence type="ECO:0000256" key="5">
    <source>
        <dbReference type="ARBA" id="ARBA00022842"/>
    </source>
</evidence>
<protein>
    <recommendedName>
        <fullName evidence="3">Anthranilate synthase component 1</fullName>
    </recommendedName>
</protein>
<comment type="catalytic activity">
    <reaction evidence="8">
        <text>chorismate + L-glutamine = anthranilate + pyruvate + L-glutamate + H(+)</text>
        <dbReference type="Rhea" id="RHEA:21732"/>
        <dbReference type="ChEBI" id="CHEBI:15361"/>
        <dbReference type="ChEBI" id="CHEBI:15378"/>
        <dbReference type="ChEBI" id="CHEBI:16567"/>
        <dbReference type="ChEBI" id="CHEBI:29748"/>
        <dbReference type="ChEBI" id="CHEBI:29985"/>
        <dbReference type="ChEBI" id="CHEBI:58359"/>
        <dbReference type="EC" id="4.1.3.27"/>
    </reaction>
</comment>
<proteinExistence type="predicted"/>
<evidence type="ECO:0000313" key="12">
    <source>
        <dbReference type="Proteomes" id="UP001230005"/>
    </source>
</evidence>
<evidence type="ECO:0000256" key="3">
    <source>
        <dbReference type="ARBA" id="ARBA00020653"/>
    </source>
</evidence>
<evidence type="ECO:0000259" key="10">
    <source>
        <dbReference type="Pfam" id="PF04715"/>
    </source>
</evidence>
<evidence type="ECO:0000256" key="8">
    <source>
        <dbReference type="ARBA" id="ARBA00047683"/>
    </source>
</evidence>
<dbReference type="Pfam" id="PF00425">
    <property type="entry name" value="Chorismate_bind"/>
    <property type="match status" value="1"/>
</dbReference>
<sequence length="502" mass="56559">MIETSLQTFQEYAATYNTIPMSTTIVADTKTPIQLFQLFDDQAAFILESKDPISSWSNYSFIGLSPSYFLFEREGLFQLENTKGDILLKGDSFNDIWKSSVEFFSVAPIWPDFPFPGGAVGYFSFESFSLYEKKIQTKAAKETDVHLVFCDTILAYNHQKEELTIFHLQKVNHRNVVGSYENGKGIIQQILTVIQKGLNTEPTTVLSSKLPMAEEAFDGVVSNYDKESFMKAIEKLKQYIEAGDIFQGVLSQRFDYPVKSSGLDLYRVLRKVNPSPYLYYLRLGDQEIIGSSPERLVKVDQSGELEIHPIAGTRPRGKTKEEDLKLAEELKGDEKEQAEHLMLVDLARNDLGRVSDFGTVKVEDMMTVSYFSHVMHLITKVKGRLRSELDPFEALFSAHPAGTVSGAPKVRAVEIIQELEKDRRGVYAGAIAYCGWNGAVDSCIAIRTIILKNGIASVQAGAGIVYDSKPEAEWEETRNKARALLYAIKIAEQRYEMEEVFQ</sequence>
<dbReference type="RefSeq" id="WP_307331237.1">
    <property type="nucleotide sequence ID" value="NZ_JAUSUG010000028.1"/>
</dbReference>
<keyword evidence="5" id="KW-0460">Magnesium</keyword>
<organism evidence="11 12">
    <name type="scientific">Evansella vedderi</name>
    <dbReference type="NCBI Taxonomy" id="38282"/>
    <lineage>
        <taxon>Bacteria</taxon>
        <taxon>Bacillati</taxon>
        <taxon>Bacillota</taxon>
        <taxon>Bacilli</taxon>
        <taxon>Bacillales</taxon>
        <taxon>Bacillaceae</taxon>
        <taxon>Evansella</taxon>
    </lineage>
</organism>
<keyword evidence="6 11" id="KW-0456">Lyase</keyword>
<name>A0ABU0A380_9BACI</name>
<comment type="cofactor">
    <cofactor evidence="1">
        <name>Mg(2+)</name>
        <dbReference type="ChEBI" id="CHEBI:18420"/>
    </cofactor>
</comment>
<dbReference type="PANTHER" id="PTHR11236">
    <property type="entry name" value="AMINOBENZOATE/ANTHRANILATE SYNTHASE"/>
    <property type="match status" value="1"/>
</dbReference>
<comment type="subunit">
    <text evidence="2">Heterotetramer consisting of two non-identical subunits: a beta subunit (TrpG) and a large alpha subunit (TrpE).</text>
</comment>
<dbReference type="PANTHER" id="PTHR11236:SF48">
    <property type="entry name" value="ISOCHORISMATE SYNTHASE MENF"/>
    <property type="match status" value="1"/>
</dbReference>
<dbReference type="Proteomes" id="UP001230005">
    <property type="component" value="Unassembled WGS sequence"/>
</dbReference>
<accession>A0ABU0A380</accession>
<evidence type="ECO:0000256" key="7">
    <source>
        <dbReference type="ARBA" id="ARBA00025634"/>
    </source>
</evidence>
<dbReference type="InterPro" id="IPR019999">
    <property type="entry name" value="Anth_synth_I-like"/>
</dbReference>
<evidence type="ECO:0000256" key="1">
    <source>
        <dbReference type="ARBA" id="ARBA00001946"/>
    </source>
</evidence>
<dbReference type="PRINTS" id="PR00095">
    <property type="entry name" value="ANTSNTHASEI"/>
</dbReference>
<evidence type="ECO:0000256" key="4">
    <source>
        <dbReference type="ARBA" id="ARBA00022723"/>
    </source>
</evidence>
<reference evidence="11 12" key="1">
    <citation type="submission" date="2023-07" db="EMBL/GenBank/DDBJ databases">
        <title>Genomic Encyclopedia of Type Strains, Phase IV (KMG-IV): sequencing the most valuable type-strain genomes for metagenomic binning, comparative biology and taxonomic classification.</title>
        <authorList>
            <person name="Goeker M."/>
        </authorList>
    </citation>
    <scope>NUCLEOTIDE SEQUENCE [LARGE SCALE GENOMIC DNA]</scope>
    <source>
        <strain evidence="11 12">DSM 9768</strain>
    </source>
</reference>
<dbReference type="EMBL" id="JAUSUG010000028">
    <property type="protein sequence ID" value="MDQ0257472.1"/>
    <property type="molecule type" value="Genomic_DNA"/>
</dbReference>
<keyword evidence="12" id="KW-1185">Reference proteome</keyword>
<comment type="function">
    <text evidence="7">Part of a heterotetrameric complex that catalyzes the two-step biosynthesis of anthranilate, an intermediate in the biosynthesis of L-tryptophan. In the first step, the glutamine-binding beta subunit (TrpG) of anthranilate synthase (AS) provides the glutamine amidotransferase activity which generates ammonia as a substrate that, along with chorismate, is used in the second step, catalyzed by the large alpha subunit of AS (TrpE) to produce anthranilate. In the absence of TrpG, TrpE can synthesize anthranilate directly from chorismate and high concentrations of ammonia.</text>
</comment>
<dbReference type="Gene3D" id="3.60.120.10">
    <property type="entry name" value="Anthranilate synthase"/>
    <property type="match status" value="1"/>
</dbReference>
<dbReference type="SUPFAM" id="SSF56322">
    <property type="entry name" value="ADC synthase"/>
    <property type="match status" value="1"/>
</dbReference>
<dbReference type="InterPro" id="IPR005801">
    <property type="entry name" value="ADC_synthase"/>
</dbReference>
<evidence type="ECO:0000256" key="6">
    <source>
        <dbReference type="ARBA" id="ARBA00023239"/>
    </source>
</evidence>
<gene>
    <name evidence="11" type="ORF">J2S74_004930</name>
</gene>
<evidence type="ECO:0000313" key="11">
    <source>
        <dbReference type="EMBL" id="MDQ0257472.1"/>
    </source>
</evidence>
<comment type="caution">
    <text evidence="11">The sequence shown here is derived from an EMBL/GenBank/DDBJ whole genome shotgun (WGS) entry which is preliminary data.</text>
</comment>
<dbReference type="GO" id="GO:0004049">
    <property type="term" value="F:anthranilate synthase activity"/>
    <property type="evidence" value="ECO:0007669"/>
    <property type="project" value="UniProtKB-EC"/>
</dbReference>
<keyword evidence="4" id="KW-0479">Metal-binding</keyword>
<evidence type="ECO:0000259" key="9">
    <source>
        <dbReference type="Pfam" id="PF00425"/>
    </source>
</evidence>
<feature type="domain" description="Chorismate-utilising enzyme C-terminal" evidence="9">
    <location>
        <begin position="226"/>
        <end position="480"/>
    </location>
</feature>
<dbReference type="InterPro" id="IPR015890">
    <property type="entry name" value="Chorismate_C"/>
</dbReference>
<feature type="domain" description="Anthranilate synthase component I N-terminal" evidence="10">
    <location>
        <begin position="28"/>
        <end position="165"/>
    </location>
</feature>